<dbReference type="GO" id="GO:0005829">
    <property type="term" value="C:cytosol"/>
    <property type="evidence" value="ECO:0007669"/>
    <property type="project" value="TreeGrafter"/>
</dbReference>
<dbReference type="PANTHER" id="PTHR33221:SF4">
    <property type="entry name" value="HTH-TYPE TRANSCRIPTIONAL REPRESSOR NSRR"/>
    <property type="match status" value="1"/>
</dbReference>
<dbReference type="Pfam" id="PF02082">
    <property type="entry name" value="Rrf2"/>
    <property type="match status" value="1"/>
</dbReference>
<dbReference type="STRING" id="1770053.SAMN05216551_10452"/>
<proteinExistence type="predicted"/>
<dbReference type="SUPFAM" id="SSF46785">
    <property type="entry name" value="Winged helix' DNA-binding domain"/>
    <property type="match status" value="1"/>
</dbReference>
<reference evidence="3" key="1">
    <citation type="submission" date="2016-09" db="EMBL/GenBank/DDBJ databases">
        <authorList>
            <person name="Varghese N."/>
            <person name="Submissions S."/>
        </authorList>
    </citation>
    <scope>NUCLEOTIDE SEQUENCE [LARGE SCALE GENOMIC DNA]</scope>
    <source>
        <strain evidence="3">JS23</strain>
    </source>
</reference>
<dbReference type="EMBL" id="FNLO01000004">
    <property type="protein sequence ID" value="SDV47983.1"/>
    <property type="molecule type" value="Genomic_DNA"/>
</dbReference>
<dbReference type="InterPro" id="IPR036390">
    <property type="entry name" value="WH_DNA-bd_sf"/>
</dbReference>
<dbReference type="Gene3D" id="1.10.10.10">
    <property type="entry name" value="Winged helix-like DNA-binding domain superfamily/Winged helix DNA-binding domain"/>
    <property type="match status" value="1"/>
</dbReference>
<evidence type="ECO:0000313" key="2">
    <source>
        <dbReference type="EMBL" id="SDV47983.1"/>
    </source>
</evidence>
<protein>
    <submittedName>
        <fullName evidence="2">Transcriptional regulator, BadM/Rrf2 family</fullName>
    </submittedName>
</protein>
<dbReference type="PANTHER" id="PTHR33221">
    <property type="entry name" value="WINGED HELIX-TURN-HELIX TRANSCRIPTIONAL REGULATOR, RRF2 FAMILY"/>
    <property type="match status" value="1"/>
</dbReference>
<organism evidence="2 3">
    <name type="scientific">Chitinasiproducens palmae</name>
    <dbReference type="NCBI Taxonomy" id="1770053"/>
    <lineage>
        <taxon>Bacteria</taxon>
        <taxon>Pseudomonadati</taxon>
        <taxon>Pseudomonadota</taxon>
        <taxon>Betaproteobacteria</taxon>
        <taxon>Burkholderiales</taxon>
        <taxon>Burkholderiaceae</taxon>
        <taxon>Chitinasiproducens</taxon>
    </lineage>
</organism>
<sequence>MRLTRYTDYALRTLVYLGLRPGQQASIAAIAQAYDISENHLTKVVHHLGKLGLILTTRGRGGGIRLARPAEDIVIGDVVRQVEDDMVIVECFGEASCAVSGTCRLQGILGEALQAFLAVLDRYTLADVLAFRPAEMAAVLGVPIDLSQLRRAVAAGA</sequence>
<gene>
    <name evidence="2" type="ORF">SAMN05216551_10452</name>
</gene>
<dbReference type="RefSeq" id="WP_091906817.1">
    <property type="nucleotide sequence ID" value="NZ_FNLO01000004.1"/>
</dbReference>
<dbReference type="GO" id="GO:0003700">
    <property type="term" value="F:DNA-binding transcription factor activity"/>
    <property type="evidence" value="ECO:0007669"/>
    <property type="project" value="TreeGrafter"/>
</dbReference>
<accession>A0A1H2PMS9</accession>
<dbReference type="PROSITE" id="PS01332">
    <property type="entry name" value="HTH_RRF2_1"/>
    <property type="match status" value="1"/>
</dbReference>
<keyword evidence="3" id="KW-1185">Reference proteome</keyword>
<dbReference type="AlphaFoldDB" id="A0A1H2PMS9"/>
<dbReference type="InterPro" id="IPR000944">
    <property type="entry name" value="Tscrpt_reg_Rrf2"/>
</dbReference>
<dbReference type="Proteomes" id="UP000243719">
    <property type="component" value="Unassembled WGS sequence"/>
</dbReference>
<evidence type="ECO:0000313" key="3">
    <source>
        <dbReference type="Proteomes" id="UP000243719"/>
    </source>
</evidence>
<keyword evidence="1" id="KW-0238">DNA-binding</keyword>
<dbReference type="OrthoDB" id="9795923at2"/>
<dbReference type="InterPro" id="IPR036388">
    <property type="entry name" value="WH-like_DNA-bd_sf"/>
</dbReference>
<dbReference type="PROSITE" id="PS51197">
    <property type="entry name" value="HTH_RRF2_2"/>
    <property type="match status" value="1"/>
</dbReference>
<name>A0A1H2PMS9_9BURK</name>
<dbReference type="GO" id="GO:0003677">
    <property type="term" value="F:DNA binding"/>
    <property type="evidence" value="ECO:0007669"/>
    <property type="project" value="UniProtKB-KW"/>
</dbReference>
<dbReference type="InterPro" id="IPR030489">
    <property type="entry name" value="TR_Rrf2-type_CS"/>
</dbReference>
<evidence type="ECO:0000256" key="1">
    <source>
        <dbReference type="ARBA" id="ARBA00023125"/>
    </source>
</evidence>
<dbReference type="NCBIfam" id="TIGR00738">
    <property type="entry name" value="rrf2_super"/>
    <property type="match status" value="1"/>
</dbReference>